<keyword evidence="2" id="KW-1185">Reference proteome</keyword>
<dbReference type="EMBL" id="KZ110592">
    <property type="protein sequence ID" value="OSX66548.1"/>
    <property type="molecule type" value="Genomic_DNA"/>
</dbReference>
<dbReference type="GeneID" id="36325310"/>
<dbReference type="Proteomes" id="UP000194127">
    <property type="component" value="Unassembled WGS sequence"/>
</dbReference>
<evidence type="ECO:0000313" key="1">
    <source>
        <dbReference type="EMBL" id="OSX66548.1"/>
    </source>
</evidence>
<evidence type="ECO:0000313" key="2">
    <source>
        <dbReference type="Proteomes" id="UP000194127"/>
    </source>
</evidence>
<dbReference type="OrthoDB" id="2795743at2759"/>
<evidence type="ECO:0008006" key="3">
    <source>
        <dbReference type="Google" id="ProtNLM"/>
    </source>
</evidence>
<sequence>MPIPPTLRSVAFQRVMLADAQLVGIFLTKLGPGLRNLRIGCRFDKDPAMTKCLNRHIDLSRNEELRSLHLVIADLQDYLMPWVPAILSQVKHVHLRRLTPEIWLHNGRQLVSDVWDEIVALLDKEWVDTMHEVVIMHRGDLCMKYTNAWWAWRFPSLVERRVLRVQDRSPFLK</sequence>
<organism evidence="1 2">
    <name type="scientific">Postia placenta MAD-698-R-SB12</name>
    <dbReference type="NCBI Taxonomy" id="670580"/>
    <lineage>
        <taxon>Eukaryota</taxon>
        <taxon>Fungi</taxon>
        <taxon>Dikarya</taxon>
        <taxon>Basidiomycota</taxon>
        <taxon>Agaricomycotina</taxon>
        <taxon>Agaricomycetes</taxon>
        <taxon>Polyporales</taxon>
        <taxon>Adustoporiaceae</taxon>
        <taxon>Rhodonia</taxon>
    </lineage>
</organism>
<protein>
    <recommendedName>
        <fullName evidence="3">F-box domain-containing protein</fullName>
    </recommendedName>
</protein>
<proteinExistence type="predicted"/>
<name>A0A1X6ND45_9APHY</name>
<accession>A0A1X6ND45</accession>
<dbReference type="RefSeq" id="XP_024343342.1">
    <property type="nucleotide sequence ID" value="XM_024480360.1"/>
</dbReference>
<dbReference type="AlphaFoldDB" id="A0A1X6ND45"/>
<gene>
    <name evidence="1" type="ORF">POSPLADRAFT_1053183</name>
</gene>
<reference evidence="1 2" key="1">
    <citation type="submission" date="2017-04" db="EMBL/GenBank/DDBJ databases">
        <title>Genome Sequence of the Model Brown-Rot Fungus Postia placenta SB12.</title>
        <authorList>
            <consortium name="DOE Joint Genome Institute"/>
            <person name="Gaskell J."/>
            <person name="Kersten P."/>
            <person name="Larrondo L.F."/>
            <person name="Canessa P."/>
            <person name="Martinez D."/>
            <person name="Hibbett D."/>
            <person name="Schmoll M."/>
            <person name="Kubicek C.P."/>
            <person name="Martinez A.T."/>
            <person name="Yadav J."/>
            <person name="Master E."/>
            <person name="Magnuson J.K."/>
            <person name="James T."/>
            <person name="Yaver D."/>
            <person name="Berka R."/>
            <person name="Labutti K."/>
            <person name="Lipzen A."/>
            <person name="Aerts A."/>
            <person name="Barry K."/>
            <person name="Henrissat B."/>
            <person name="Blanchette R."/>
            <person name="Grigoriev I."/>
            <person name="Cullen D."/>
        </authorList>
    </citation>
    <scope>NUCLEOTIDE SEQUENCE [LARGE SCALE GENOMIC DNA]</scope>
    <source>
        <strain evidence="1 2">MAD-698-R-SB12</strain>
    </source>
</reference>